<accession>A0ABV6PGU1</accession>
<protein>
    <submittedName>
        <fullName evidence="2">DNA-binding domain-containing protein</fullName>
    </submittedName>
</protein>
<proteinExistence type="predicted"/>
<evidence type="ECO:0000313" key="2">
    <source>
        <dbReference type="EMBL" id="MFC0588278.1"/>
    </source>
</evidence>
<dbReference type="Proteomes" id="UP001589943">
    <property type="component" value="Unassembled WGS sequence"/>
</dbReference>
<keyword evidence="2" id="KW-0238">DNA-binding</keyword>
<feature type="domain" description="Putative DNA-binding" evidence="1">
    <location>
        <begin position="6"/>
        <end position="91"/>
    </location>
</feature>
<name>A0ABV6PGU1_9SPHN</name>
<keyword evidence="3" id="KW-1185">Reference proteome</keyword>
<dbReference type="EMBL" id="JBHLTL010000001">
    <property type="protein sequence ID" value="MFC0588278.1"/>
    <property type="molecule type" value="Genomic_DNA"/>
</dbReference>
<sequence length="251" mass="27939">MILLAIQRQFHAGLLETAAETAKPATSPFERGFGIYRNAYRARLVACLRESYERVWSWIGDDAFDRAAIHHLISHPPRSWTLDDAGVGFADTLAELFPDEPEVAELANLEWQMQLAFKSHDEQPITPERFTDLTNEFGEAEWENMRLRISASAVLQPIATNCAEIWQAIARTEPWTGEIALEKPATILIWRQDLQPQFRVMPPLEADALALALGNATFAAICAASGSPDTVPEIGEMLGRWIVEGLVIGIS</sequence>
<comment type="caution">
    <text evidence="2">The sequence shown here is derived from an EMBL/GenBank/DDBJ whole genome shotgun (WGS) entry which is preliminary data.</text>
</comment>
<dbReference type="Pfam" id="PF09836">
    <property type="entry name" value="DUF2063"/>
    <property type="match status" value="1"/>
</dbReference>
<gene>
    <name evidence="2" type="ORF">ACFFF7_02515</name>
</gene>
<dbReference type="RefSeq" id="WP_379479785.1">
    <property type="nucleotide sequence ID" value="NZ_JBHLTL010000001.1"/>
</dbReference>
<dbReference type="GO" id="GO:0003677">
    <property type="term" value="F:DNA binding"/>
    <property type="evidence" value="ECO:0007669"/>
    <property type="project" value="UniProtKB-KW"/>
</dbReference>
<organism evidence="2 3">
    <name type="scientific">Novosphingobium aquiterrae</name>
    <dbReference type="NCBI Taxonomy" id="624388"/>
    <lineage>
        <taxon>Bacteria</taxon>
        <taxon>Pseudomonadati</taxon>
        <taxon>Pseudomonadota</taxon>
        <taxon>Alphaproteobacteria</taxon>
        <taxon>Sphingomonadales</taxon>
        <taxon>Sphingomonadaceae</taxon>
        <taxon>Novosphingobium</taxon>
    </lineage>
</organism>
<reference evidence="2 3" key="1">
    <citation type="submission" date="2024-09" db="EMBL/GenBank/DDBJ databases">
        <authorList>
            <person name="Sun Q."/>
            <person name="Mori K."/>
        </authorList>
    </citation>
    <scope>NUCLEOTIDE SEQUENCE [LARGE SCALE GENOMIC DNA]</scope>
    <source>
        <strain evidence="2 3">NCAIM B.02537</strain>
    </source>
</reference>
<evidence type="ECO:0000259" key="1">
    <source>
        <dbReference type="Pfam" id="PF09836"/>
    </source>
</evidence>
<evidence type="ECO:0000313" key="3">
    <source>
        <dbReference type="Proteomes" id="UP001589943"/>
    </source>
</evidence>
<dbReference type="InterPro" id="IPR018640">
    <property type="entry name" value="DUF2063"/>
</dbReference>